<reference evidence="2 3" key="1">
    <citation type="journal article" date="2018" name="Sci. Rep.">
        <title>Comparative genomics provides insights into the lifestyle and reveals functional heterogeneity of dark septate endophytic fungi.</title>
        <authorList>
            <person name="Knapp D.G."/>
            <person name="Nemeth J.B."/>
            <person name="Barry K."/>
            <person name="Hainaut M."/>
            <person name="Henrissat B."/>
            <person name="Johnson J."/>
            <person name="Kuo A."/>
            <person name="Lim J.H.P."/>
            <person name="Lipzen A."/>
            <person name="Nolan M."/>
            <person name="Ohm R.A."/>
            <person name="Tamas L."/>
            <person name="Grigoriev I.V."/>
            <person name="Spatafora J.W."/>
            <person name="Nagy L.G."/>
            <person name="Kovacs G.M."/>
        </authorList>
    </citation>
    <scope>NUCLEOTIDE SEQUENCE [LARGE SCALE GENOMIC DNA]</scope>
    <source>
        <strain evidence="2 3">DSE2036</strain>
    </source>
</reference>
<evidence type="ECO:0008006" key="4">
    <source>
        <dbReference type="Google" id="ProtNLM"/>
    </source>
</evidence>
<evidence type="ECO:0000313" key="3">
    <source>
        <dbReference type="Proteomes" id="UP000244855"/>
    </source>
</evidence>
<gene>
    <name evidence="2" type="ORF">DM02DRAFT_619545</name>
</gene>
<dbReference type="AlphaFoldDB" id="A0A2V1D4S5"/>
<dbReference type="EMBL" id="KZ805620">
    <property type="protein sequence ID" value="PVH93047.1"/>
    <property type="molecule type" value="Genomic_DNA"/>
</dbReference>
<dbReference type="OrthoDB" id="3756476at2759"/>
<keyword evidence="3" id="KW-1185">Reference proteome</keyword>
<evidence type="ECO:0000313" key="2">
    <source>
        <dbReference type="EMBL" id="PVH93047.1"/>
    </source>
</evidence>
<feature type="signal peptide" evidence="1">
    <location>
        <begin position="1"/>
        <end position="18"/>
    </location>
</feature>
<organism evidence="2 3">
    <name type="scientific">Periconia macrospinosa</name>
    <dbReference type="NCBI Taxonomy" id="97972"/>
    <lineage>
        <taxon>Eukaryota</taxon>
        <taxon>Fungi</taxon>
        <taxon>Dikarya</taxon>
        <taxon>Ascomycota</taxon>
        <taxon>Pezizomycotina</taxon>
        <taxon>Dothideomycetes</taxon>
        <taxon>Pleosporomycetidae</taxon>
        <taxon>Pleosporales</taxon>
        <taxon>Massarineae</taxon>
        <taxon>Periconiaceae</taxon>
        <taxon>Periconia</taxon>
    </lineage>
</organism>
<dbReference type="Proteomes" id="UP000244855">
    <property type="component" value="Unassembled WGS sequence"/>
</dbReference>
<protein>
    <recommendedName>
        <fullName evidence="4">Extracellular membrane protein CFEM domain-containing protein</fullName>
    </recommendedName>
</protein>
<proteinExistence type="predicted"/>
<keyword evidence="1" id="KW-0732">Signal</keyword>
<feature type="chain" id="PRO_5016133760" description="Extracellular membrane protein CFEM domain-containing protein" evidence="1">
    <location>
        <begin position="19"/>
        <end position="71"/>
    </location>
</feature>
<name>A0A2V1D4S5_9PLEO</name>
<evidence type="ECO:0000256" key="1">
    <source>
        <dbReference type="SAM" id="SignalP"/>
    </source>
</evidence>
<accession>A0A2V1D4S5</accession>
<sequence>MQFFSILAIAFAATGVSACKDDNIFCAPGMGHCLDAKNCKRSADSTFGGFSNIARTVTHMSSPVEAQADAE</sequence>